<dbReference type="EMBL" id="JBHSBH010000003">
    <property type="protein sequence ID" value="MFC3994806.1"/>
    <property type="molecule type" value="Genomic_DNA"/>
</dbReference>
<organism evidence="1 2">
    <name type="scientific">Nocardiopsis sediminis</name>
    <dbReference type="NCBI Taxonomy" id="1778267"/>
    <lineage>
        <taxon>Bacteria</taxon>
        <taxon>Bacillati</taxon>
        <taxon>Actinomycetota</taxon>
        <taxon>Actinomycetes</taxon>
        <taxon>Streptosporangiales</taxon>
        <taxon>Nocardiopsidaceae</taxon>
        <taxon>Nocardiopsis</taxon>
    </lineage>
</organism>
<reference evidence="2" key="1">
    <citation type="journal article" date="2019" name="Int. J. Syst. Evol. Microbiol.">
        <title>The Global Catalogue of Microorganisms (GCM) 10K type strain sequencing project: providing services to taxonomists for standard genome sequencing and annotation.</title>
        <authorList>
            <consortium name="The Broad Institute Genomics Platform"/>
            <consortium name="The Broad Institute Genome Sequencing Center for Infectious Disease"/>
            <person name="Wu L."/>
            <person name="Ma J."/>
        </authorList>
    </citation>
    <scope>NUCLEOTIDE SEQUENCE [LARGE SCALE GENOMIC DNA]</scope>
    <source>
        <strain evidence="2">TBRC 1826</strain>
    </source>
</reference>
<evidence type="ECO:0000313" key="2">
    <source>
        <dbReference type="Proteomes" id="UP001595847"/>
    </source>
</evidence>
<name>A0ABV8FFA1_9ACTN</name>
<gene>
    <name evidence="1" type="ORF">ACFOVU_02700</name>
</gene>
<accession>A0ABV8FFA1</accession>
<proteinExistence type="predicted"/>
<comment type="caution">
    <text evidence="1">The sequence shown here is derived from an EMBL/GenBank/DDBJ whole genome shotgun (WGS) entry which is preliminary data.</text>
</comment>
<dbReference type="Proteomes" id="UP001595847">
    <property type="component" value="Unassembled WGS sequence"/>
</dbReference>
<evidence type="ECO:0000313" key="1">
    <source>
        <dbReference type="EMBL" id="MFC3994806.1"/>
    </source>
</evidence>
<dbReference type="RefSeq" id="WP_378529656.1">
    <property type="nucleotide sequence ID" value="NZ_JBHSBH010000003.1"/>
</dbReference>
<evidence type="ECO:0008006" key="3">
    <source>
        <dbReference type="Google" id="ProtNLM"/>
    </source>
</evidence>
<sequence>MIRLTRYRTDFARKHYCRGVADGIIRILVRRGVEVSDVALDEIRACGDEDRLEEWLARAVTAKSLSELGLTT</sequence>
<protein>
    <recommendedName>
        <fullName evidence="3">Transposase</fullName>
    </recommendedName>
</protein>
<keyword evidence="2" id="KW-1185">Reference proteome</keyword>